<dbReference type="InterPro" id="IPR040922">
    <property type="entry name" value="Ribosomal_mL59_dom"/>
</dbReference>
<dbReference type="PANTHER" id="PTHR28041:SF1">
    <property type="entry name" value="LARGE RIBOSOMAL SUBUNIT PROTEIN ML59"/>
    <property type="match status" value="1"/>
</dbReference>
<proteinExistence type="predicted"/>
<feature type="domain" description="Large ribosomal subunit protein mL59" evidence="1">
    <location>
        <begin position="45"/>
        <end position="200"/>
    </location>
</feature>
<dbReference type="Proteomes" id="UP000310121">
    <property type="component" value="Unassembled WGS sequence"/>
</dbReference>
<dbReference type="EMBL" id="QZBN01000011">
    <property type="protein sequence ID" value="THZ53770.1"/>
    <property type="molecule type" value="Genomic_DNA"/>
</dbReference>
<evidence type="ECO:0000313" key="2">
    <source>
        <dbReference type="EMBL" id="THZ53770.1"/>
    </source>
</evidence>
<sequence length="213" mass="24226">MDAILQFHLETLNRSFRADEVRPDIADDMATINPEHVRLAQSLPPRLLNFFKRYPPPALSQSTAGATIAANTSSADANANTPTSIPENAVLESPLQSENPFMPFKNPITQRWQPASFSLRKQSEIIKLAIKHNVVSLLPYTHKLPEEVARRRAEHGLRVKGTGVGQKVKGKMWERTLKGRLEQREKAMVAMPEMIRHWKERGHGRGWKKWPKN</sequence>
<dbReference type="AlphaFoldDB" id="A0A4S8THZ3"/>
<organism evidence="2 3">
    <name type="scientific">Aureobasidium pullulans</name>
    <name type="common">Black yeast</name>
    <name type="synonym">Pullularia pullulans</name>
    <dbReference type="NCBI Taxonomy" id="5580"/>
    <lineage>
        <taxon>Eukaryota</taxon>
        <taxon>Fungi</taxon>
        <taxon>Dikarya</taxon>
        <taxon>Ascomycota</taxon>
        <taxon>Pezizomycotina</taxon>
        <taxon>Dothideomycetes</taxon>
        <taxon>Dothideomycetidae</taxon>
        <taxon>Dothideales</taxon>
        <taxon>Saccotheciaceae</taxon>
        <taxon>Aureobasidium</taxon>
    </lineage>
</organism>
<gene>
    <name evidence="2" type="ORF">D6C90_00394</name>
</gene>
<dbReference type="PANTHER" id="PTHR28041">
    <property type="entry name" value="54S RIBOSOMAL PROTEIN L25, MITOCHONDRIAL"/>
    <property type="match status" value="1"/>
</dbReference>
<name>A0A4S8THZ3_AURPU</name>
<evidence type="ECO:0000313" key="3">
    <source>
        <dbReference type="Proteomes" id="UP000310121"/>
    </source>
</evidence>
<dbReference type="Pfam" id="PF18126">
    <property type="entry name" value="Mitoc_mL59"/>
    <property type="match status" value="1"/>
</dbReference>
<dbReference type="GO" id="GO:0003735">
    <property type="term" value="F:structural constituent of ribosome"/>
    <property type="evidence" value="ECO:0007669"/>
    <property type="project" value="InterPro"/>
</dbReference>
<protein>
    <recommendedName>
        <fullName evidence="1">Large ribosomal subunit protein mL59 domain-containing protein</fullName>
    </recommendedName>
</protein>
<reference evidence="2 3" key="1">
    <citation type="submission" date="2018-10" db="EMBL/GenBank/DDBJ databases">
        <title>Fifty Aureobasidium pullulans genomes reveal a recombining polyextremotolerant generalist.</title>
        <authorList>
            <person name="Gostincar C."/>
            <person name="Turk M."/>
            <person name="Zajc J."/>
            <person name="Gunde-Cimerman N."/>
        </authorList>
    </citation>
    <scope>NUCLEOTIDE SEQUENCE [LARGE SCALE GENOMIC DNA]</scope>
    <source>
        <strain evidence="2 3">EXF-3844</strain>
    </source>
</reference>
<evidence type="ECO:0000259" key="1">
    <source>
        <dbReference type="Pfam" id="PF18126"/>
    </source>
</evidence>
<comment type="caution">
    <text evidence="2">The sequence shown here is derived from an EMBL/GenBank/DDBJ whole genome shotgun (WGS) entry which is preliminary data.</text>
</comment>
<dbReference type="GO" id="GO:0005762">
    <property type="term" value="C:mitochondrial large ribosomal subunit"/>
    <property type="evidence" value="ECO:0007669"/>
    <property type="project" value="InterPro"/>
</dbReference>
<accession>A0A4S8THZ3</accession>
<dbReference type="InterPro" id="IPR037507">
    <property type="entry name" value="Ribosomal_mL59"/>
</dbReference>